<evidence type="ECO:0008006" key="3">
    <source>
        <dbReference type="Google" id="ProtNLM"/>
    </source>
</evidence>
<accession>M3FP84</accession>
<gene>
    <name evidence="1" type="ORF">LEP1GSC188_3419</name>
</gene>
<sequence>MNTFLIQEGDLKPVRISRSDCLKQRLEIRFRLWKGEWEFDKLIGFSWENVIRRNPIVKEVESLVRSELRKDPEVVSIDSVEVIFIDTEEKATQYEKPLRTAIIRYIITSTYGSVKGEI</sequence>
<dbReference type="InterPro" id="IPR020288">
    <property type="entry name" value="Sheath_initiator"/>
</dbReference>
<evidence type="ECO:0000313" key="2">
    <source>
        <dbReference type="Proteomes" id="UP000011770"/>
    </source>
</evidence>
<dbReference type="Proteomes" id="UP000011770">
    <property type="component" value="Unassembled WGS sequence"/>
</dbReference>
<evidence type="ECO:0000313" key="1">
    <source>
        <dbReference type="EMBL" id="EMF82147.1"/>
    </source>
</evidence>
<reference evidence="1 2" key="1">
    <citation type="submission" date="2013-01" db="EMBL/GenBank/DDBJ databases">
        <authorList>
            <person name="Harkins D.M."/>
            <person name="Durkin A.S."/>
            <person name="Brinkac L.M."/>
            <person name="Haft D.H."/>
            <person name="Selengut J.D."/>
            <person name="Sanka R."/>
            <person name="DePew J."/>
            <person name="Purushe J."/>
            <person name="Tulsiani S.M."/>
            <person name="Graham G.C."/>
            <person name="Burns M.-A."/>
            <person name="Dohnt M.F."/>
            <person name="Smythe L.D."/>
            <person name="McKay D.B."/>
            <person name="Craig S.B."/>
            <person name="Vinetz J.M."/>
            <person name="Sutton G.G."/>
            <person name="Nierman W.C."/>
            <person name="Fouts D.E."/>
        </authorList>
    </citation>
    <scope>NUCLEOTIDE SEQUENCE [LARGE SCALE GENOMIC DNA]</scope>
    <source>
        <strain evidence="1 2">LT2116</strain>
    </source>
</reference>
<dbReference type="AlphaFoldDB" id="M3FP84"/>
<proteinExistence type="predicted"/>
<dbReference type="EMBL" id="AHOR02000026">
    <property type="protein sequence ID" value="EMF82147.1"/>
    <property type="molecule type" value="Genomic_DNA"/>
</dbReference>
<organism evidence="1 2">
    <name type="scientific">Leptospira weilii serovar Topaz str. LT2116</name>
    <dbReference type="NCBI Taxonomy" id="1088540"/>
    <lineage>
        <taxon>Bacteria</taxon>
        <taxon>Pseudomonadati</taxon>
        <taxon>Spirochaetota</taxon>
        <taxon>Spirochaetia</taxon>
        <taxon>Leptospirales</taxon>
        <taxon>Leptospiraceae</taxon>
        <taxon>Leptospira</taxon>
    </lineage>
</organism>
<dbReference type="Pfam" id="PF10934">
    <property type="entry name" value="Sheath_initiator"/>
    <property type="match status" value="1"/>
</dbReference>
<comment type="caution">
    <text evidence="1">The sequence shown here is derived from an EMBL/GenBank/DDBJ whole genome shotgun (WGS) entry which is preliminary data.</text>
</comment>
<protein>
    <recommendedName>
        <fullName evidence="3">PF10934 family protein</fullName>
    </recommendedName>
</protein>
<name>M3FP84_9LEPT</name>